<dbReference type="EMBL" id="UOEH01000545">
    <property type="protein sequence ID" value="VAW06852.1"/>
    <property type="molecule type" value="Genomic_DNA"/>
</dbReference>
<accession>A0A3B0SX39</accession>
<gene>
    <name evidence="1" type="ORF">MNBD_ALPHA05-403</name>
</gene>
<proteinExistence type="predicted"/>
<evidence type="ECO:0000313" key="1">
    <source>
        <dbReference type="EMBL" id="VAW06852.1"/>
    </source>
</evidence>
<organism evidence="1">
    <name type="scientific">hydrothermal vent metagenome</name>
    <dbReference type="NCBI Taxonomy" id="652676"/>
    <lineage>
        <taxon>unclassified sequences</taxon>
        <taxon>metagenomes</taxon>
        <taxon>ecological metagenomes</taxon>
    </lineage>
</organism>
<dbReference type="AlphaFoldDB" id="A0A3B0SX39"/>
<name>A0A3B0SX39_9ZZZZ</name>
<sequence>METAVGPEDVDLCALGVVKSLATLMSSKNMGDYDDEVEW</sequence>
<reference evidence="1" key="1">
    <citation type="submission" date="2018-06" db="EMBL/GenBank/DDBJ databases">
        <authorList>
            <person name="Zhirakovskaya E."/>
        </authorList>
    </citation>
    <scope>NUCLEOTIDE SEQUENCE</scope>
</reference>
<protein>
    <submittedName>
        <fullName evidence="1">Uncharacterized protein</fullName>
    </submittedName>
</protein>